<dbReference type="InterPro" id="IPR009562">
    <property type="entry name" value="DUF1178"/>
</dbReference>
<reference evidence="1 2" key="1">
    <citation type="submission" date="2021-07" db="EMBL/GenBank/DDBJ databases">
        <title>Stakelama flava sp. nov., a novel endophytic bacterium isolated from branch of Kandelia candel.</title>
        <authorList>
            <person name="Tuo L."/>
        </authorList>
    </citation>
    <scope>NUCLEOTIDE SEQUENCE [LARGE SCALE GENOMIC DNA]</scope>
    <source>
        <strain evidence="1 2">CBK3Z-3</strain>
    </source>
</reference>
<dbReference type="EMBL" id="JAHWZX010000001">
    <property type="protein sequence ID" value="MBW4329604.1"/>
    <property type="molecule type" value="Genomic_DNA"/>
</dbReference>
<dbReference type="Pfam" id="PF06676">
    <property type="entry name" value="DUF1178"/>
    <property type="match status" value="1"/>
</dbReference>
<name>A0ABS6XHB1_9SPHN</name>
<keyword evidence="2" id="KW-1185">Reference proteome</keyword>
<organism evidence="1 2">
    <name type="scientific">Stakelama flava</name>
    <dbReference type="NCBI Taxonomy" id="2860338"/>
    <lineage>
        <taxon>Bacteria</taxon>
        <taxon>Pseudomonadati</taxon>
        <taxon>Pseudomonadota</taxon>
        <taxon>Alphaproteobacteria</taxon>
        <taxon>Sphingomonadales</taxon>
        <taxon>Sphingomonadaceae</taxon>
        <taxon>Stakelama</taxon>
    </lineage>
</organism>
<evidence type="ECO:0000313" key="2">
    <source>
        <dbReference type="Proteomes" id="UP001197214"/>
    </source>
</evidence>
<dbReference type="RefSeq" id="WP_219236692.1">
    <property type="nucleotide sequence ID" value="NZ_JAHWZX010000001.1"/>
</dbReference>
<evidence type="ECO:0000313" key="1">
    <source>
        <dbReference type="EMBL" id="MBW4329604.1"/>
    </source>
</evidence>
<dbReference type="PIRSF" id="PIRSF032131">
    <property type="entry name" value="UCP032131"/>
    <property type="match status" value="1"/>
</dbReference>
<sequence length="153" mass="16251">MIVFDLKCGAGHVFESWFASSSAYAEQKADGLIRCPICGDASVEKALMAPNIATKGNRRELTAAQPPAEKGEAMPEAVKQAMAALAQAQQKALEGSQWVGSAFTERARAMHHGEEDRAAIHGEATIEQARELLDDGIAVAPLPFPVVPPSARN</sequence>
<comment type="caution">
    <text evidence="1">The sequence shown here is derived from an EMBL/GenBank/DDBJ whole genome shotgun (WGS) entry which is preliminary data.</text>
</comment>
<proteinExistence type="predicted"/>
<dbReference type="Proteomes" id="UP001197214">
    <property type="component" value="Unassembled WGS sequence"/>
</dbReference>
<protein>
    <submittedName>
        <fullName evidence="1">DUF1178 family protein</fullName>
    </submittedName>
</protein>
<gene>
    <name evidence="1" type="ORF">KY084_01780</name>
</gene>
<accession>A0ABS6XHB1</accession>